<feature type="transmembrane region" description="Helical" evidence="1">
    <location>
        <begin position="36"/>
        <end position="55"/>
    </location>
</feature>
<protein>
    <submittedName>
        <fullName evidence="2">Uncharacterized protein</fullName>
    </submittedName>
</protein>
<evidence type="ECO:0000313" key="2">
    <source>
        <dbReference type="EMBL" id="EMS70970.1"/>
    </source>
</evidence>
<proteinExistence type="predicted"/>
<comment type="caution">
    <text evidence="2">The sequence shown here is derived from an EMBL/GenBank/DDBJ whole genome shotgun (WGS) entry which is preliminary data.</text>
</comment>
<dbReference type="RefSeq" id="WP_004627199.1">
    <property type="nucleotide sequence ID" value="NZ_AORV01000044.1"/>
</dbReference>
<dbReference type="Proteomes" id="UP000014155">
    <property type="component" value="Unassembled WGS sequence"/>
</dbReference>
<organism evidence="2 3">
    <name type="scientific">Ruminiclostridium cellobioparum subsp. termitidis CT1112</name>
    <dbReference type="NCBI Taxonomy" id="1195236"/>
    <lineage>
        <taxon>Bacteria</taxon>
        <taxon>Bacillati</taxon>
        <taxon>Bacillota</taxon>
        <taxon>Clostridia</taxon>
        <taxon>Eubacteriales</taxon>
        <taxon>Oscillospiraceae</taxon>
        <taxon>Ruminiclostridium</taxon>
    </lineage>
</organism>
<dbReference type="EMBL" id="AORV01000044">
    <property type="protein sequence ID" value="EMS70970.1"/>
    <property type="molecule type" value="Genomic_DNA"/>
</dbReference>
<keyword evidence="1" id="KW-1133">Transmembrane helix</keyword>
<gene>
    <name evidence="2" type="ORF">CTER_3224</name>
</gene>
<feature type="transmembrane region" description="Helical" evidence="1">
    <location>
        <begin position="12"/>
        <end position="30"/>
    </location>
</feature>
<accession>S0FH45</accession>
<name>S0FH45_RUMCE</name>
<keyword evidence="1" id="KW-0812">Transmembrane</keyword>
<evidence type="ECO:0000256" key="1">
    <source>
        <dbReference type="SAM" id="Phobius"/>
    </source>
</evidence>
<sequence>MGCFGGSEGFGCEWLIILAIIFFCCCNDGFGCFSDIFDDCGIVWLAIVLLLLFLCNSDRCGDDC</sequence>
<reference evidence="2 3" key="1">
    <citation type="journal article" date="2013" name="Genome Announc.">
        <title>Draft Genome Sequence of the Cellulolytic, Mesophilic, Anaerobic Bacterium Clostridium termitidis Strain CT1112 (DSM 5398).</title>
        <authorList>
            <person name="Lal S."/>
            <person name="Ramachandran U."/>
            <person name="Zhang X."/>
            <person name="Munir R."/>
            <person name="Sparling R."/>
            <person name="Levin D.B."/>
        </authorList>
    </citation>
    <scope>NUCLEOTIDE SEQUENCE [LARGE SCALE GENOMIC DNA]</scope>
    <source>
        <strain evidence="2 3">CT1112</strain>
    </source>
</reference>
<dbReference type="STRING" id="1195236.CTER_3224"/>
<keyword evidence="3" id="KW-1185">Reference proteome</keyword>
<dbReference type="AlphaFoldDB" id="S0FH45"/>
<evidence type="ECO:0000313" key="3">
    <source>
        <dbReference type="Proteomes" id="UP000014155"/>
    </source>
</evidence>
<keyword evidence="1" id="KW-0472">Membrane</keyword>